<evidence type="ECO:0000256" key="7">
    <source>
        <dbReference type="SAM" id="Phobius"/>
    </source>
</evidence>
<dbReference type="Pfam" id="PF01435">
    <property type="entry name" value="Peptidase_M48"/>
    <property type="match status" value="1"/>
</dbReference>
<keyword evidence="2" id="KW-0645">Protease</keyword>
<reference evidence="9 10" key="1">
    <citation type="journal article" date="2017" name="Mol. Ecol.">
        <title>Comparative and population genomic landscape of Phellinus noxius: A hypervariable fungus causing root rot in trees.</title>
        <authorList>
            <person name="Chung C.L."/>
            <person name="Lee T.J."/>
            <person name="Akiba M."/>
            <person name="Lee H.H."/>
            <person name="Kuo T.H."/>
            <person name="Liu D."/>
            <person name="Ke H.M."/>
            <person name="Yokoi T."/>
            <person name="Roa M.B."/>
            <person name="Lu M.J."/>
            <person name="Chang Y.Y."/>
            <person name="Ann P.J."/>
            <person name="Tsai J.N."/>
            <person name="Chen C.Y."/>
            <person name="Tzean S.S."/>
            <person name="Ota Y."/>
            <person name="Hattori T."/>
            <person name="Sahashi N."/>
            <person name="Liou R.F."/>
            <person name="Kikuchi T."/>
            <person name="Tsai I.J."/>
        </authorList>
    </citation>
    <scope>NUCLEOTIDE SEQUENCE [LARGE SCALE GENOMIC DNA]</scope>
    <source>
        <strain evidence="9 10">FFPRI411160</strain>
    </source>
</reference>
<gene>
    <name evidence="9" type="ORF">PNOK_0401800</name>
</gene>
<evidence type="ECO:0000256" key="6">
    <source>
        <dbReference type="ARBA" id="ARBA00023049"/>
    </source>
</evidence>
<feature type="domain" description="Peptidase M48" evidence="8">
    <location>
        <begin position="422"/>
        <end position="677"/>
    </location>
</feature>
<evidence type="ECO:0000256" key="1">
    <source>
        <dbReference type="ARBA" id="ARBA00001947"/>
    </source>
</evidence>
<dbReference type="EMBL" id="NBII01000003">
    <property type="protein sequence ID" value="PAV21391.1"/>
    <property type="molecule type" value="Genomic_DNA"/>
</dbReference>
<evidence type="ECO:0000256" key="5">
    <source>
        <dbReference type="ARBA" id="ARBA00022833"/>
    </source>
</evidence>
<dbReference type="GO" id="GO:0006515">
    <property type="term" value="P:protein quality control for misfolded or incompletely synthesized proteins"/>
    <property type="evidence" value="ECO:0007669"/>
    <property type="project" value="TreeGrafter"/>
</dbReference>
<dbReference type="GO" id="GO:0034982">
    <property type="term" value="P:mitochondrial protein processing"/>
    <property type="evidence" value="ECO:0007669"/>
    <property type="project" value="TreeGrafter"/>
</dbReference>
<protein>
    <submittedName>
        <fullName evidence="9">Metallo peptidase M48</fullName>
    </submittedName>
</protein>
<keyword evidence="4" id="KW-0378">Hydrolase</keyword>
<dbReference type="PANTHER" id="PTHR22726:SF18">
    <property type="entry name" value="PEPTIDASE M48 DOMAIN-CONTAINING PROTEIN"/>
    <property type="match status" value="1"/>
</dbReference>
<dbReference type="PANTHER" id="PTHR22726">
    <property type="entry name" value="METALLOENDOPEPTIDASE OMA1"/>
    <property type="match status" value="1"/>
</dbReference>
<name>A0A286UP56_9AGAM</name>
<dbReference type="OrthoDB" id="7464992at2759"/>
<evidence type="ECO:0000256" key="4">
    <source>
        <dbReference type="ARBA" id="ARBA00022801"/>
    </source>
</evidence>
<dbReference type="InterPro" id="IPR001915">
    <property type="entry name" value="Peptidase_M48"/>
</dbReference>
<feature type="transmembrane region" description="Helical" evidence="7">
    <location>
        <begin position="157"/>
        <end position="177"/>
    </location>
</feature>
<dbReference type="GO" id="GO:0046872">
    <property type="term" value="F:metal ion binding"/>
    <property type="evidence" value="ECO:0007669"/>
    <property type="project" value="UniProtKB-KW"/>
</dbReference>
<dbReference type="InterPro" id="IPR051156">
    <property type="entry name" value="Mito/Outer_Membr_Metalloprot"/>
</dbReference>
<keyword evidence="3" id="KW-0479">Metal-binding</keyword>
<dbReference type="GO" id="GO:0005743">
    <property type="term" value="C:mitochondrial inner membrane"/>
    <property type="evidence" value="ECO:0007669"/>
    <property type="project" value="TreeGrafter"/>
</dbReference>
<feature type="transmembrane region" description="Helical" evidence="7">
    <location>
        <begin position="242"/>
        <end position="259"/>
    </location>
</feature>
<comment type="caution">
    <text evidence="9">The sequence shown here is derived from an EMBL/GenBank/DDBJ whole genome shotgun (WGS) entry which is preliminary data.</text>
</comment>
<evidence type="ECO:0000259" key="8">
    <source>
        <dbReference type="Pfam" id="PF01435"/>
    </source>
</evidence>
<keyword evidence="7" id="KW-0472">Membrane</keyword>
<comment type="cofactor">
    <cofactor evidence="1">
        <name>Zn(2+)</name>
        <dbReference type="ChEBI" id="CHEBI:29105"/>
    </cofactor>
</comment>
<keyword evidence="7" id="KW-1133">Transmembrane helix</keyword>
<sequence length="707" mass="79158">MRRTSFIRIHPFLDPFRSRLFTKNGFPRLSVSTRTSKTCLNSVQLGASSGSDESLINVLKLRSTGIYEPAELRRFNMENRRSHPYAQCKFVSERLYKRTVHKNLVARKPLSGPPMYDIMDFNKEIHTIPFIMGAPFFLAPIMALLKSTFVLKASAAVYTFIKTSFVAKAFASVVAYLKSGAAFKIIGLISRGMLSLVTPLRVLSKRIMHLWHGEEHMNTMRASQKAAGETGGRRHFTRTTKFLIWTPLILLIVGLLASIEHTPIWGRWRLIMMSAEEETIFVEEFLRPGTNHDDTSKRDWVAILRAASGEENDPPGTISGRLVLDPATDWRAQWVKDVLTKLENGLHHLNLSSDDSEQIFEIMGSARNVGKGQITNEDVSYLLVPPVDYSLEVRPAALKHKKHSGDYRIRNTPIIRYGCLVLDSPECNAFSIGFGPATCSGANSFEEAPGVIVVYTGLLEEIFRGRISEETSLDRETEPKRDSTTDALFGIFRQASVSSGKTIPGLMISKEKSDQLACTLAHELAHILLSHSLESHPSNDFYEFAWTLITDVVRITLYPVTMYLGPLFNDWLGQLIRNNSALGLKVSSSCASRMAEIEADLLGLRILLGAGIDPRIALDDWAPGGLFDRAEMREKEAAALDGENDDENSLDAEGWLNRNGFTRSHPFNSDRHKRILEELEAWEKMGKDVVLGRKPEDDQTTTTPASN</sequence>
<keyword evidence="5" id="KW-0862">Zinc</keyword>
<proteinExistence type="predicted"/>
<evidence type="ECO:0000313" key="10">
    <source>
        <dbReference type="Proteomes" id="UP000217199"/>
    </source>
</evidence>
<keyword evidence="7" id="KW-0812">Transmembrane</keyword>
<dbReference type="AlphaFoldDB" id="A0A286UP56"/>
<accession>A0A286UP56</accession>
<organism evidence="9 10">
    <name type="scientific">Pyrrhoderma noxium</name>
    <dbReference type="NCBI Taxonomy" id="2282107"/>
    <lineage>
        <taxon>Eukaryota</taxon>
        <taxon>Fungi</taxon>
        <taxon>Dikarya</taxon>
        <taxon>Basidiomycota</taxon>
        <taxon>Agaricomycotina</taxon>
        <taxon>Agaricomycetes</taxon>
        <taxon>Hymenochaetales</taxon>
        <taxon>Hymenochaetaceae</taxon>
        <taxon>Pyrrhoderma</taxon>
    </lineage>
</organism>
<dbReference type="InParanoid" id="A0A286UP56"/>
<keyword evidence="10" id="KW-1185">Reference proteome</keyword>
<feature type="transmembrane region" description="Helical" evidence="7">
    <location>
        <begin position="125"/>
        <end position="145"/>
    </location>
</feature>
<evidence type="ECO:0000313" key="9">
    <source>
        <dbReference type="EMBL" id="PAV21391.1"/>
    </source>
</evidence>
<evidence type="ECO:0000256" key="2">
    <source>
        <dbReference type="ARBA" id="ARBA00022670"/>
    </source>
</evidence>
<dbReference type="Proteomes" id="UP000217199">
    <property type="component" value="Unassembled WGS sequence"/>
</dbReference>
<dbReference type="GO" id="GO:0004222">
    <property type="term" value="F:metalloendopeptidase activity"/>
    <property type="evidence" value="ECO:0007669"/>
    <property type="project" value="InterPro"/>
</dbReference>
<keyword evidence="6" id="KW-0482">Metalloprotease</keyword>
<evidence type="ECO:0000256" key="3">
    <source>
        <dbReference type="ARBA" id="ARBA00022723"/>
    </source>
</evidence>